<keyword evidence="1" id="KW-0812">Transmembrane</keyword>
<dbReference type="EMBL" id="CP002999">
    <property type="protein sequence ID" value="AEM72064.1"/>
    <property type="molecule type" value="Genomic_DNA"/>
</dbReference>
<reference evidence="3" key="1">
    <citation type="submission" date="2011-08" db="EMBL/GenBank/DDBJ databases">
        <title>The complete genome of Muricauda ruestringensis DSM 13258.</title>
        <authorList>
            <person name="Lucas S."/>
            <person name="Han J."/>
            <person name="Lapidus A."/>
            <person name="Bruce D."/>
            <person name="Goodwin L."/>
            <person name="Pitluck S."/>
            <person name="Peters L."/>
            <person name="Kyrpides N."/>
            <person name="Mavromatis K."/>
            <person name="Ivanova N."/>
            <person name="Ovchinnikova G."/>
            <person name="Teshima H."/>
            <person name="Detter J.C."/>
            <person name="Tapia R."/>
            <person name="Han C."/>
            <person name="Land M."/>
            <person name="Hauser L."/>
            <person name="Markowitz V."/>
            <person name="Cheng J.-F."/>
            <person name="Hugenholtz P."/>
            <person name="Woyke T."/>
            <person name="Wu D."/>
            <person name="Spring S."/>
            <person name="Schroeder M."/>
            <person name="Brambilla E."/>
            <person name="Klenk H.-P."/>
            <person name="Eisen J.A."/>
        </authorList>
    </citation>
    <scope>NUCLEOTIDE SEQUENCE [LARGE SCALE GENOMIC DNA]</scope>
    <source>
        <strain evidence="3">DSM 13258 / LMG 19739 / B1</strain>
    </source>
</reference>
<proteinExistence type="predicted"/>
<keyword evidence="1" id="KW-1133">Transmembrane helix</keyword>
<keyword evidence="3" id="KW-1185">Reference proteome</keyword>
<accession>G2PKL8</accession>
<dbReference type="HOGENOM" id="CLU_188370_1_0_10"/>
<protein>
    <submittedName>
        <fullName evidence="2">Uncharacterized protein</fullName>
    </submittedName>
</protein>
<reference evidence="2 3" key="2">
    <citation type="journal article" date="2012" name="Stand. Genomic Sci.">
        <title>Complete genome sequence of the facultatively anaerobic, appendaged bacterium Muricauda ruestringensis type strain (B1(T)).</title>
        <authorList>
            <person name="Huntemann M."/>
            <person name="Teshima H."/>
            <person name="Lapidus A."/>
            <person name="Nolan M."/>
            <person name="Lucas S."/>
            <person name="Hammon N."/>
            <person name="Deshpande S."/>
            <person name="Cheng J.F."/>
            <person name="Tapia R."/>
            <person name="Goodwin L.A."/>
            <person name="Pitluck S."/>
            <person name="Liolios K."/>
            <person name="Pagani I."/>
            <person name="Ivanova N."/>
            <person name="Mavromatis K."/>
            <person name="Mikhailova N."/>
            <person name="Pati A."/>
            <person name="Chen A."/>
            <person name="Palaniappan K."/>
            <person name="Land M."/>
            <person name="Hauser L."/>
            <person name="Pan C."/>
            <person name="Brambilla E.M."/>
            <person name="Rohde M."/>
            <person name="Spring S."/>
            <person name="Goker M."/>
            <person name="Detter J.C."/>
            <person name="Bristow J."/>
            <person name="Eisen J.A."/>
            <person name="Markowitz V."/>
            <person name="Hugenholtz P."/>
            <person name="Kyrpides N.C."/>
            <person name="Klenk H.P."/>
            <person name="Woyke T."/>
        </authorList>
    </citation>
    <scope>NUCLEOTIDE SEQUENCE [LARGE SCALE GENOMIC DNA]</scope>
    <source>
        <strain evidence="3">DSM 13258 / LMG 19739 / B1</strain>
    </source>
</reference>
<gene>
    <name evidence="2" type="ordered locus">Murru_3043</name>
</gene>
<evidence type="ECO:0000256" key="1">
    <source>
        <dbReference type="SAM" id="Phobius"/>
    </source>
</evidence>
<dbReference type="Proteomes" id="UP000008908">
    <property type="component" value="Chromosome"/>
</dbReference>
<dbReference type="KEGG" id="mrs:Murru_3043"/>
<name>G2PKL8_ALLRU</name>
<evidence type="ECO:0000313" key="3">
    <source>
        <dbReference type="Proteomes" id="UP000008908"/>
    </source>
</evidence>
<feature type="transmembrane region" description="Helical" evidence="1">
    <location>
        <begin position="69"/>
        <end position="87"/>
    </location>
</feature>
<organism evidence="2 3">
    <name type="scientific">Allomuricauda ruestringensis (strain DSM 13258 / CIP 107369 / LMG 19739 / B1)</name>
    <name type="common">Muricauda ruestringensis</name>
    <dbReference type="NCBI Taxonomy" id="886377"/>
    <lineage>
        <taxon>Bacteria</taxon>
        <taxon>Pseudomonadati</taxon>
        <taxon>Bacteroidota</taxon>
        <taxon>Flavobacteriia</taxon>
        <taxon>Flavobacteriales</taxon>
        <taxon>Flavobacteriaceae</taxon>
        <taxon>Flagellimonas</taxon>
    </lineage>
</organism>
<evidence type="ECO:0000313" key="2">
    <source>
        <dbReference type="EMBL" id="AEM72064.1"/>
    </source>
</evidence>
<sequence>MGGEGSMMHAIKSLKANRSMLKKRKLASKDDVYGKKNVTKLHFKKSTRRDVARIRKKMFIQKEKEKRQMFYAFIATVLLFFVMYLLFVQ</sequence>
<dbReference type="AlphaFoldDB" id="G2PKL8"/>
<keyword evidence="1" id="KW-0472">Membrane</keyword>
<dbReference type="STRING" id="886377.Murru_3043"/>